<keyword evidence="2" id="KW-1133">Transmembrane helix</keyword>
<keyword evidence="2" id="KW-0812">Transmembrane</keyword>
<evidence type="ECO:0000313" key="3">
    <source>
        <dbReference type="EMBL" id="KMZ88521.1"/>
    </source>
</evidence>
<keyword evidence="2" id="KW-0472">Membrane</keyword>
<protein>
    <recommendedName>
        <fullName evidence="5">VIR protein</fullName>
    </recommendedName>
</protein>
<evidence type="ECO:0008006" key="5">
    <source>
        <dbReference type="Google" id="ProtNLM"/>
    </source>
</evidence>
<reference evidence="3 4" key="1">
    <citation type="submission" date="2011-08" db="EMBL/GenBank/DDBJ databases">
        <title>The Genome Sequence of Plasmodium vivax Brazil I.</title>
        <authorList>
            <consortium name="The Broad Institute Genome Sequencing Platform"/>
            <consortium name="The Broad Institute Genome Sequencing Center for Infectious Disease"/>
            <person name="Neafsey D."/>
            <person name="Carlton J."/>
            <person name="Barnwell J."/>
            <person name="Collins W."/>
            <person name="Escalante A."/>
            <person name="Mullikin J."/>
            <person name="Saul A."/>
            <person name="Guigo R."/>
            <person name="Camara F."/>
            <person name="Young S.K."/>
            <person name="Zeng Q."/>
            <person name="Gargeya S."/>
            <person name="Fitzgerald M."/>
            <person name="Haas B."/>
            <person name="Abouelleil A."/>
            <person name="Alvarado L."/>
            <person name="Arachchi H.M."/>
            <person name="Berlin A."/>
            <person name="Brown A."/>
            <person name="Chapman S.B."/>
            <person name="Chen Z."/>
            <person name="Dunbar C."/>
            <person name="Freedman E."/>
            <person name="Gearin G."/>
            <person name="Gellesch M."/>
            <person name="Goldberg J."/>
            <person name="Griggs A."/>
            <person name="Gujja S."/>
            <person name="Heiman D."/>
            <person name="Howarth C."/>
            <person name="Larson L."/>
            <person name="Lui A."/>
            <person name="MacDonald P.J.P."/>
            <person name="Montmayeur A."/>
            <person name="Murphy C."/>
            <person name="Neiman D."/>
            <person name="Pearson M."/>
            <person name="Priest M."/>
            <person name="Roberts A."/>
            <person name="Saif S."/>
            <person name="Shea T."/>
            <person name="Shenoy N."/>
            <person name="Sisk P."/>
            <person name="Stolte C."/>
            <person name="Sykes S."/>
            <person name="Wortman J."/>
            <person name="Nusbaum C."/>
            <person name="Birren B."/>
        </authorList>
    </citation>
    <scope>NUCLEOTIDE SEQUENCE [LARGE SCALE GENOMIC DNA]</scope>
    <source>
        <strain evidence="3 4">Brazil I</strain>
    </source>
</reference>
<dbReference type="EMBL" id="KQ234763">
    <property type="protein sequence ID" value="KMZ88521.1"/>
    <property type="molecule type" value="Genomic_DNA"/>
</dbReference>
<dbReference type="Proteomes" id="UP000053327">
    <property type="component" value="Unassembled WGS sequence"/>
</dbReference>
<feature type="region of interest" description="Disordered" evidence="1">
    <location>
        <begin position="212"/>
        <end position="297"/>
    </location>
</feature>
<dbReference type="AlphaFoldDB" id="A0A0J9T0G1"/>
<feature type="compositionally biased region" description="Basic and acidic residues" evidence="1">
    <location>
        <begin position="285"/>
        <end position="297"/>
    </location>
</feature>
<name>A0A0J9T0G1_PLAV1</name>
<sequence length="419" mass="48187">MKRQFVERVENNISITDRVKTFENEYSSIKRQNLDRLPKVYTKLKKYLSNDAVFAATGTYNGDATCNYINYLLYDGIRNENHGHCDEQTFNNFRDFVYDYNKSTRSLICINNLKHLDFEVFRKWEALYNLYDTYSNIPPANTNTYKEYCSRMHNLAYLYNQFLKAYPSDSSAFDDALTKFEKLMNTITKDAERNCFKEKFPINKPRLFVPTVVQMPPPANPSSASESNLPQGGPLDSAVKTKPPELTSSSTMSVDKQKIAYPENSQRSDVSEPPKVVEASVSQETLERRPPHQNMEHSEQHVLFTPHESYEPRRTYRPGDYYGQVGHIDTNEILSSEENSLLVTKQLGLGSEKEHGGVMIYMKNAFSGFMNSVDPVPVVGVSGGMGALFLLFRVFKVLKIYPCFYSIFKQKYTFHIITL</sequence>
<organism evidence="3 4">
    <name type="scientific">Plasmodium vivax (strain Brazil I)</name>
    <dbReference type="NCBI Taxonomy" id="1033975"/>
    <lineage>
        <taxon>Eukaryota</taxon>
        <taxon>Sar</taxon>
        <taxon>Alveolata</taxon>
        <taxon>Apicomplexa</taxon>
        <taxon>Aconoidasida</taxon>
        <taxon>Haemosporida</taxon>
        <taxon>Plasmodiidae</taxon>
        <taxon>Plasmodium</taxon>
        <taxon>Plasmodium (Plasmodium)</taxon>
    </lineage>
</organism>
<evidence type="ECO:0000256" key="2">
    <source>
        <dbReference type="SAM" id="Phobius"/>
    </source>
</evidence>
<proteinExistence type="predicted"/>
<accession>A0A0J9T0G1</accession>
<feature type="transmembrane region" description="Helical" evidence="2">
    <location>
        <begin position="376"/>
        <end position="395"/>
    </location>
</feature>
<evidence type="ECO:0000313" key="4">
    <source>
        <dbReference type="Proteomes" id="UP000053327"/>
    </source>
</evidence>
<evidence type="ECO:0000256" key="1">
    <source>
        <dbReference type="SAM" id="MobiDB-lite"/>
    </source>
</evidence>
<dbReference type="Pfam" id="PF05795">
    <property type="entry name" value="Plasmodium_Vir"/>
    <property type="match status" value="1"/>
</dbReference>
<gene>
    <name evidence="3" type="ORF">PVBG_06181</name>
</gene>
<dbReference type="OrthoDB" id="389504at2759"/>
<dbReference type="InterPro" id="IPR008780">
    <property type="entry name" value="Plasmodium_Vir"/>
</dbReference>